<protein>
    <submittedName>
        <fullName evidence="2">Ciliary protein causing Leber congenital amaurosis disease</fullName>
    </submittedName>
</protein>
<dbReference type="PANTHER" id="PTHR37813:SF1">
    <property type="entry name" value="FELS-2 PROPHAGE PROTEIN"/>
    <property type="match status" value="1"/>
</dbReference>
<proteinExistence type="predicted"/>
<dbReference type="EMBL" id="FNID01000011">
    <property type="protein sequence ID" value="SDN08933.1"/>
    <property type="molecule type" value="Genomic_DNA"/>
</dbReference>
<sequence>MGYDNFGLKIGVEGEKEFKNALRDINQSFKVLGSEMKLVTSEFDKQDKSIAATAARNEVLNKAIDAQKEKISTLEAALRNASESFGENDRRTQNWQIALNNANAELNNMERELEESAEEADDLGEELEDAGDSAEKSGGKFEKLGGILKGIGVAMGAVAVAAGAAAIKLGKEVISAYADYEQLVGGVDTLFGEASQSVQKYAENAFKTAGMSANEYMETVTGFSASLIQSLGGDTAKAAQVADMAITDMADNANKMGTDLSAIQTAYQGFAKQNYTMLDNLKLGYGGTKSEMERLLADAEKISGIKYDLSSFSDLTEAIHVIQTEMGITGTTALEATETIAGSMAGMQSAIGNLMAGLGNANADVGLLINNVVEAFQNVVKNIVPVIENIVKALPPALDGILQAIDAGIQLLVSLVDALPEIITAIVAAIPQIIEGLITAILGSIPQLIDAGIQLLVSLVQNLPQIITAIVAAIPQIISSLITAIIGSIPQLVAAGIQLFVSLIKNLPTIIVEIVKAIPQIITAIVKGFTGNIGKIVQVGSDLIKGLWQGISNVADWIWGKISGFFGGIVDGIKNFFGIHSPSTLFAGLGENMGQGIGVGFERAMDEVAEDMQNAIPTSFDTPGINMGDVTGSHGGLAVSGMPSLINIQQMIVRSEDDIRRISQELYNLMQTGSRAQGRFSPA</sequence>
<name>A0A1G9YKD5_9FIRM</name>
<feature type="compositionally biased region" description="Acidic residues" evidence="1">
    <location>
        <begin position="112"/>
        <end position="132"/>
    </location>
</feature>
<dbReference type="AlphaFoldDB" id="A0A1G9YKD5"/>
<dbReference type="InterPro" id="IPR011989">
    <property type="entry name" value="ARM-like"/>
</dbReference>
<dbReference type="SUPFAM" id="SSF57997">
    <property type="entry name" value="Tropomyosin"/>
    <property type="match status" value="1"/>
</dbReference>
<dbReference type="Gene3D" id="1.10.287.950">
    <property type="entry name" value="Methyl-accepting chemotaxis protein"/>
    <property type="match status" value="1"/>
</dbReference>
<dbReference type="STRING" id="258515.SAMN05192585_11113"/>
<evidence type="ECO:0000256" key="1">
    <source>
        <dbReference type="SAM" id="MobiDB-lite"/>
    </source>
</evidence>
<feature type="region of interest" description="Disordered" evidence="1">
    <location>
        <begin position="111"/>
        <end position="136"/>
    </location>
</feature>
<keyword evidence="3" id="KW-1185">Reference proteome</keyword>
<dbReference type="SUPFAM" id="SSF48371">
    <property type="entry name" value="ARM repeat"/>
    <property type="match status" value="1"/>
</dbReference>
<evidence type="ECO:0000313" key="2">
    <source>
        <dbReference type="EMBL" id="SDN08933.1"/>
    </source>
</evidence>
<dbReference type="Gene3D" id="1.25.10.10">
    <property type="entry name" value="Leucine-rich Repeat Variant"/>
    <property type="match status" value="1"/>
</dbReference>
<gene>
    <name evidence="2" type="ORF">SAMN05192585_11113</name>
</gene>
<organism evidence="2 3">
    <name type="scientific">Acetanaerobacterium elongatum</name>
    <dbReference type="NCBI Taxonomy" id="258515"/>
    <lineage>
        <taxon>Bacteria</taxon>
        <taxon>Bacillati</taxon>
        <taxon>Bacillota</taxon>
        <taxon>Clostridia</taxon>
        <taxon>Eubacteriales</taxon>
        <taxon>Oscillospiraceae</taxon>
        <taxon>Acetanaerobacterium</taxon>
    </lineage>
</organism>
<dbReference type="RefSeq" id="WP_092639225.1">
    <property type="nucleotide sequence ID" value="NZ_FNID01000011.1"/>
</dbReference>
<accession>A0A1G9YKD5</accession>
<dbReference type="InterPro" id="IPR016024">
    <property type="entry name" value="ARM-type_fold"/>
</dbReference>
<dbReference type="Proteomes" id="UP000199182">
    <property type="component" value="Unassembled WGS sequence"/>
</dbReference>
<dbReference type="OrthoDB" id="1677957at2"/>
<reference evidence="2 3" key="1">
    <citation type="submission" date="2016-10" db="EMBL/GenBank/DDBJ databases">
        <authorList>
            <person name="de Groot N.N."/>
        </authorList>
    </citation>
    <scope>NUCLEOTIDE SEQUENCE [LARGE SCALE GENOMIC DNA]</scope>
    <source>
        <strain evidence="2 3">CGMCC 1.5012</strain>
    </source>
</reference>
<dbReference type="PANTHER" id="PTHR37813">
    <property type="entry name" value="FELS-2 PROPHAGE PROTEIN"/>
    <property type="match status" value="1"/>
</dbReference>
<evidence type="ECO:0000313" key="3">
    <source>
        <dbReference type="Proteomes" id="UP000199182"/>
    </source>
</evidence>